<feature type="domain" description="tRNA-specific 2-thiouridylase MnmA-like central" evidence="13">
    <location>
        <begin position="206"/>
        <end position="271"/>
    </location>
</feature>
<dbReference type="Gene3D" id="2.40.30.10">
    <property type="entry name" value="Translation factors"/>
    <property type="match status" value="1"/>
</dbReference>
<dbReference type="GO" id="GO:0000049">
    <property type="term" value="F:tRNA binding"/>
    <property type="evidence" value="ECO:0007669"/>
    <property type="project" value="UniProtKB-KW"/>
</dbReference>
<sequence length="381" mass="41533">MKVIAALSGGVDSAVAAARAVEAGYDVTGVHMALKTEGVSCAGSRGCANPQDRADAARTCELLGIPFEVWDLADEFEENVISDFVEQYRIGRTPNPCVRCNEFVKFRELTVRAHHRGFDAVVTGHYARAEKHGDHYELLRARDVSKDQSYVLAVMGEEEISRVIFPLGDMPSKAAVRAEADQCGLEVSNKPDSFDICFIPDGDTQGFLRRRLGESAGEIVDTDGNVLGEHRGYFEYTVGQRKGLGIDRPAVDGRPRYVLRTRPDANQVVVGPSELLSVDVVITTDLTWDASDDEGDVRTTVAQPLGTDDDECLYAQMRAHGRPTPIKQLERFEGGLRVALAESVRGIAPGQTLVLYRGNRVLAQSIIEGTQRLDRAAPAAS</sequence>
<keyword evidence="7 11" id="KW-0694">RNA-binding</keyword>
<dbReference type="HAMAP" id="MF_00144">
    <property type="entry name" value="tRNA_thiouridyl_MnmA"/>
    <property type="match status" value="1"/>
</dbReference>
<evidence type="ECO:0000256" key="11">
    <source>
        <dbReference type="HAMAP-Rule" id="MF_00144"/>
    </source>
</evidence>
<dbReference type="InterPro" id="IPR014729">
    <property type="entry name" value="Rossmann-like_a/b/a_fold"/>
</dbReference>
<keyword evidence="4 11" id="KW-0819">tRNA processing</keyword>
<evidence type="ECO:0000313" key="14">
    <source>
        <dbReference type="EMBL" id="EPD30729.1"/>
    </source>
</evidence>
<dbReference type="Gene3D" id="3.40.50.620">
    <property type="entry name" value="HUPs"/>
    <property type="match status" value="1"/>
</dbReference>
<dbReference type="OrthoDB" id="9800696at2"/>
<dbReference type="FunFam" id="3.40.50.620:FF:000057">
    <property type="entry name" value="tRNA-specific 2-thiouridylase MnmA"/>
    <property type="match status" value="1"/>
</dbReference>
<dbReference type="AlphaFoldDB" id="A0A9W5RE01"/>
<dbReference type="NCBIfam" id="TIGR00420">
    <property type="entry name" value="trmU"/>
    <property type="match status" value="1"/>
</dbReference>
<dbReference type="SUPFAM" id="SSF52402">
    <property type="entry name" value="Adenine nucleotide alpha hydrolases-like"/>
    <property type="match status" value="1"/>
</dbReference>
<dbReference type="Proteomes" id="UP000014387">
    <property type="component" value="Unassembled WGS sequence"/>
</dbReference>
<feature type="site" description="Interaction with tRNA" evidence="11">
    <location>
        <position position="351"/>
    </location>
</feature>
<evidence type="ECO:0000259" key="13">
    <source>
        <dbReference type="Pfam" id="PF20259"/>
    </source>
</evidence>
<dbReference type="GO" id="GO:0005737">
    <property type="term" value="C:cytoplasm"/>
    <property type="evidence" value="ECO:0007669"/>
    <property type="project" value="UniProtKB-SubCell"/>
</dbReference>
<dbReference type="CDD" id="cd01998">
    <property type="entry name" value="MnmA_TRMU-like"/>
    <property type="match status" value="1"/>
</dbReference>
<feature type="active site" description="Nucleophile" evidence="11">
    <location>
        <position position="100"/>
    </location>
</feature>
<keyword evidence="2 11" id="KW-0820">tRNA-binding</keyword>
<dbReference type="PANTHER" id="PTHR11933">
    <property type="entry name" value="TRNA 5-METHYLAMINOMETHYL-2-THIOURIDYLATE -METHYLTRANSFERASE"/>
    <property type="match status" value="1"/>
</dbReference>
<evidence type="ECO:0000256" key="6">
    <source>
        <dbReference type="ARBA" id="ARBA00022840"/>
    </source>
</evidence>
<evidence type="ECO:0000256" key="2">
    <source>
        <dbReference type="ARBA" id="ARBA00022555"/>
    </source>
</evidence>
<evidence type="ECO:0000256" key="4">
    <source>
        <dbReference type="ARBA" id="ARBA00022694"/>
    </source>
</evidence>
<comment type="function">
    <text evidence="10 11">Catalyzes the 2-thiolation of uridine at the wobble position (U34) of tRNA, leading to the formation of s(2)U34.</text>
</comment>
<gene>
    <name evidence="11" type="primary">mnmA</name>
    <name evidence="14" type="ORF">HMPREF9238_00483</name>
</gene>
<dbReference type="GO" id="GO:0005524">
    <property type="term" value="F:ATP binding"/>
    <property type="evidence" value="ECO:0007669"/>
    <property type="project" value="UniProtKB-KW"/>
</dbReference>
<dbReference type="Pfam" id="PF20259">
    <property type="entry name" value="tRNA_Me_trans_M"/>
    <property type="match status" value="1"/>
</dbReference>
<keyword evidence="15" id="KW-1185">Reference proteome</keyword>
<dbReference type="GO" id="GO:0002143">
    <property type="term" value="P:tRNA wobble position uridine thiolation"/>
    <property type="evidence" value="ECO:0007669"/>
    <property type="project" value="TreeGrafter"/>
</dbReference>
<feature type="binding site" evidence="11">
    <location>
        <position position="32"/>
    </location>
    <ligand>
        <name>ATP</name>
        <dbReference type="ChEBI" id="CHEBI:30616"/>
    </ligand>
</feature>
<evidence type="ECO:0000256" key="8">
    <source>
        <dbReference type="ARBA" id="ARBA00023157"/>
    </source>
</evidence>
<comment type="similarity">
    <text evidence="11">Belongs to the MnmA/TRMU family.</text>
</comment>
<keyword evidence="5 11" id="KW-0547">Nucleotide-binding</keyword>
<dbReference type="Pfam" id="PF20258">
    <property type="entry name" value="tRNA_Me_trans_C"/>
    <property type="match status" value="1"/>
</dbReference>
<keyword evidence="3 11" id="KW-0808">Transferase</keyword>
<dbReference type="InterPro" id="IPR046885">
    <property type="entry name" value="MnmA-like_C"/>
</dbReference>
<evidence type="ECO:0000256" key="9">
    <source>
        <dbReference type="ARBA" id="ARBA00051542"/>
    </source>
</evidence>
<keyword evidence="8 11" id="KW-1015">Disulfide bond</keyword>
<comment type="subcellular location">
    <subcellularLocation>
        <location evidence="11">Cytoplasm</location>
    </subcellularLocation>
</comment>
<evidence type="ECO:0000259" key="12">
    <source>
        <dbReference type="Pfam" id="PF20258"/>
    </source>
</evidence>
<dbReference type="Pfam" id="PF03054">
    <property type="entry name" value="tRNA_Me_trans"/>
    <property type="match status" value="1"/>
</dbReference>
<feature type="disulfide bond" description="Alternate" evidence="11">
    <location>
        <begin position="100"/>
        <end position="197"/>
    </location>
</feature>
<dbReference type="Gene3D" id="2.30.30.280">
    <property type="entry name" value="Adenine nucleotide alpha hydrolases-like domains"/>
    <property type="match status" value="1"/>
</dbReference>
<comment type="catalytic activity">
    <reaction evidence="9 11">
        <text>S-sulfanyl-L-cysteinyl-[protein] + uridine(34) in tRNA + AH2 + ATP = 2-thiouridine(34) in tRNA + L-cysteinyl-[protein] + A + AMP + diphosphate + H(+)</text>
        <dbReference type="Rhea" id="RHEA:47032"/>
        <dbReference type="Rhea" id="RHEA-COMP:10131"/>
        <dbReference type="Rhea" id="RHEA-COMP:11726"/>
        <dbReference type="Rhea" id="RHEA-COMP:11727"/>
        <dbReference type="Rhea" id="RHEA-COMP:11728"/>
        <dbReference type="ChEBI" id="CHEBI:13193"/>
        <dbReference type="ChEBI" id="CHEBI:15378"/>
        <dbReference type="ChEBI" id="CHEBI:17499"/>
        <dbReference type="ChEBI" id="CHEBI:29950"/>
        <dbReference type="ChEBI" id="CHEBI:30616"/>
        <dbReference type="ChEBI" id="CHEBI:33019"/>
        <dbReference type="ChEBI" id="CHEBI:61963"/>
        <dbReference type="ChEBI" id="CHEBI:65315"/>
        <dbReference type="ChEBI" id="CHEBI:87170"/>
        <dbReference type="ChEBI" id="CHEBI:456215"/>
        <dbReference type="EC" id="2.8.1.13"/>
    </reaction>
</comment>
<feature type="active site" description="Cysteine persulfide intermediate" evidence="11">
    <location>
        <position position="197"/>
    </location>
</feature>
<name>A0A9W5RE01_9ACTO</name>
<dbReference type="PANTHER" id="PTHR11933:SF5">
    <property type="entry name" value="MITOCHONDRIAL TRNA-SPECIFIC 2-THIOURIDYLASE 1"/>
    <property type="match status" value="1"/>
</dbReference>
<dbReference type="InterPro" id="IPR004506">
    <property type="entry name" value="MnmA-like"/>
</dbReference>
<evidence type="ECO:0000256" key="7">
    <source>
        <dbReference type="ARBA" id="ARBA00022884"/>
    </source>
</evidence>
<evidence type="ECO:0000256" key="5">
    <source>
        <dbReference type="ARBA" id="ARBA00022741"/>
    </source>
</evidence>
<evidence type="ECO:0000256" key="3">
    <source>
        <dbReference type="ARBA" id="ARBA00022679"/>
    </source>
</evidence>
<feature type="site" description="Interaction with tRNA" evidence="11">
    <location>
        <position position="125"/>
    </location>
</feature>
<feature type="binding site" evidence="11">
    <location>
        <position position="124"/>
    </location>
    <ligand>
        <name>ATP</name>
        <dbReference type="ChEBI" id="CHEBI:30616"/>
    </ligand>
</feature>
<evidence type="ECO:0000256" key="10">
    <source>
        <dbReference type="ARBA" id="ARBA00056575"/>
    </source>
</evidence>
<accession>A0A9W5RE01</accession>
<dbReference type="EC" id="2.8.1.13" evidence="11"/>
<proteinExistence type="inferred from homology"/>
<dbReference type="RefSeq" id="WP_016443841.1">
    <property type="nucleotide sequence ID" value="NZ_KE150266.1"/>
</dbReference>
<comment type="caution">
    <text evidence="11">Lacks conserved residue(s) required for the propagation of feature annotation.</text>
</comment>
<keyword evidence="1 11" id="KW-0963">Cytoplasm</keyword>
<dbReference type="InterPro" id="IPR046884">
    <property type="entry name" value="MnmA-like_central"/>
</dbReference>
<dbReference type="GO" id="GO:0103016">
    <property type="term" value="F:tRNA-uridine 2-sulfurtransferase activity"/>
    <property type="evidence" value="ECO:0007669"/>
    <property type="project" value="UniProtKB-EC"/>
</dbReference>
<dbReference type="InterPro" id="IPR023382">
    <property type="entry name" value="MnmA-like_central_sf"/>
</dbReference>
<feature type="region of interest" description="Interaction with tRNA" evidence="11">
    <location>
        <begin position="146"/>
        <end position="148"/>
    </location>
</feature>
<evidence type="ECO:0000313" key="15">
    <source>
        <dbReference type="Proteomes" id="UP000014387"/>
    </source>
</evidence>
<reference evidence="14 15" key="1">
    <citation type="submission" date="2013-05" db="EMBL/GenBank/DDBJ databases">
        <title>The Genome Sequence of Actinomyces europaeus ACS-120-V-COL10B.</title>
        <authorList>
            <consortium name="The Broad Institute Genomics Platform"/>
            <person name="Earl A."/>
            <person name="Ward D."/>
            <person name="Feldgarden M."/>
            <person name="Gevers D."/>
            <person name="Saerens B."/>
            <person name="Vaneechoutte M."/>
            <person name="Walker B."/>
            <person name="Young S."/>
            <person name="Zeng Q."/>
            <person name="Gargeya S."/>
            <person name="Fitzgerald M."/>
            <person name="Haas B."/>
            <person name="Abouelleil A."/>
            <person name="Allen A.W."/>
            <person name="Alvarado L."/>
            <person name="Arachchi H.M."/>
            <person name="Berlin A.M."/>
            <person name="Chapman S.B."/>
            <person name="Gainer-Dewar J."/>
            <person name="Goldberg J."/>
            <person name="Griggs A."/>
            <person name="Gujja S."/>
            <person name="Hansen M."/>
            <person name="Howarth C."/>
            <person name="Imamovic A."/>
            <person name="Ireland A."/>
            <person name="Larimer J."/>
            <person name="McCowan C."/>
            <person name="Murphy C."/>
            <person name="Pearson M."/>
            <person name="Poon T.W."/>
            <person name="Priest M."/>
            <person name="Roberts A."/>
            <person name="Saif S."/>
            <person name="Shea T."/>
            <person name="Sisk P."/>
            <person name="Sykes S."/>
            <person name="Wortman J."/>
            <person name="Nusbaum C."/>
            <person name="Birren B."/>
        </authorList>
    </citation>
    <scope>NUCLEOTIDE SEQUENCE [LARGE SCALE GENOMIC DNA]</scope>
    <source>
        <strain evidence="14 15">ACS-120-V-Col10b</strain>
    </source>
</reference>
<dbReference type="FunFam" id="2.30.30.280:FF:000001">
    <property type="entry name" value="tRNA-specific 2-thiouridylase MnmA"/>
    <property type="match status" value="1"/>
</dbReference>
<keyword evidence="6 11" id="KW-0067">ATP-binding</keyword>
<organism evidence="14 15">
    <name type="scientific">Gleimia europaea ACS-120-V-Col10b</name>
    <dbReference type="NCBI Taxonomy" id="883069"/>
    <lineage>
        <taxon>Bacteria</taxon>
        <taxon>Bacillati</taxon>
        <taxon>Actinomycetota</taxon>
        <taxon>Actinomycetes</taxon>
        <taxon>Actinomycetales</taxon>
        <taxon>Actinomycetaceae</taxon>
        <taxon>Gleimia</taxon>
    </lineage>
</organism>
<feature type="binding site" evidence="11">
    <location>
        <begin position="6"/>
        <end position="13"/>
    </location>
    <ligand>
        <name>ATP</name>
        <dbReference type="ChEBI" id="CHEBI:30616"/>
    </ligand>
</feature>
<dbReference type="EMBL" id="AGWN01000001">
    <property type="protein sequence ID" value="EPD30729.1"/>
    <property type="molecule type" value="Genomic_DNA"/>
</dbReference>
<comment type="caution">
    <text evidence="14">The sequence shown here is derived from an EMBL/GenBank/DDBJ whole genome shotgun (WGS) entry which is preliminary data.</text>
</comment>
<feature type="domain" description="tRNA-specific 2-thiouridylase MnmA-like C-terminal" evidence="12">
    <location>
        <begin position="314"/>
        <end position="363"/>
    </location>
</feature>
<dbReference type="NCBIfam" id="NF001138">
    <property type="entry name" value="PRK00143.1"/>
    <property type="match status" value="1"/>
</dbReference>
<evidence type="ECO:0000256" key="1">
    <source>
        <dbReference type="ARBA" id="ARBA00022490"/>
    </source>
</evidence>
<protein>
    <recommendedName>
        <fullName evidence="11">tRNA-specific 2-thiouridylase MnmA</fullName>
        <ecNumber evidence="11">2.8.1.13</ecNumber>
    </recommendedName>
</protein>